<protein>
    <submittedName>
        <fullName evidence="1">Uncharacterized protein</fullName>
    </submittedName>
</protein>
<dbReference type="Proteomes" id="UP000183868">
    <property type="component" value="Chromosome"/>
</dbReference>
<proteinExistence type="predicted"/>
<accession>A0A1J1C7R4</accession>
<dbReference type="KEGG" id="caby:Cabys_1203"/>
<dbReference type="EMBL" id="CP018099">
    <property type="protein sequence ID" value="APF17952.1"/>
    <property type="molecule type" value="Genomic_DNA"/>
</dbReference>
<dbReference type="AlphaFoldDB" id="A0A1J1C7R4"/>
<name>A0A1J1C7R4_CALAY</name>
<reference evidence="1 2" key="1">
    <citation type="submission" date="2016-11" db="EMBL/GenBank/DDBJ databases">
        <title>Genomic analysis of Caldithrix abyssi and proposal of a novel bacterial phylum Caldithrichaeota.</title>
        <authorList>
            <person name="Kublanov I."/>
            <person name="Sigalova O."/>
            <person name="Gavrilov S."/>
            <person name="Lebedinsky A."/>
            <person name="Ivanova N."/>
            <person name="Daum C."/>
            <person name="Reddy T."/>
            <person name="Klenk H.P."/>
            <person name="Goker M."/>
            <person name="Reva O."/>
            <person name="Miroshnichenko M."/>
            <person name="Kyprides N."/>
            <person name="Woyke T."/>
            <person name="Gelfand M."/>
        </authorList>
    </citation>
    <scope>NUCLEOTIDE SEQUENCE [LARGE SCALE GENOMIC DNA]</scope>
    <source>
        <strain evidence="1 2">LF13</strain>
    </source>
</reference>
<organism evidence="1 2">
    <name type="scientific">Caldithrix abyssi DSM 13497</name>
    <dbReference type="NCBI Taxonomy" id="880073"/>
    <lineage>
        <taxon>Bacteria</taxon>
        <taxon>Pseudomonadati</taxon>
        <taxon>Calditrichota</taxon>
        <taxon>Calditrichia</taxon>
        <taxon>Calditrichales</taxon>
        <taxon>Calditrichaceae</taxon>
        <taxon>Caldithrix</taxon>
    </lineage>
</organism>
<evidence type="ECO:0000313" key="2">
    <source>
        <dbReference type="Proteomes" id="UP000183868"/>
    </source>
</evidence>
<gene>
    <name evidence="1" type="ORF">Cabys_1203</name>
</gene>
<evidence type="ECO:0000313" key="1">
    <source>
        <dbReference type="EMBL" id="APF17952.1"/>
    </source>
</evidence>
<sequence length="48" mass="5733">MKPEFASDYTLFNNVFLGMTRLFYPKFRQVLKLVTWNNDIPGFAFILK</sequence>